<evidence type="ECO:0000256" key="1">
    <source>
        <dbReference type="SAM" id="Phobius"/>
    </source>
</evidence>
<comment type="caution">
    <text evidence="2">The sequence shown here is derived from an EMBL/GenBank/DDBJ whole genome shotgun (WGS) entry which is preliminary data.</text>
</comment>
<evidence type="ECO:0000313" key="3">
    <source>
        <dbReference type="Proteomes" id="UP001165042"/>
    </source>
</evidence>
<keyword evidence="1" id="KW-0472">Membrane</keyword>
<keyword evidence="1" id="KW-0812">Transmembrane</keyword>
<organism evidence="2 3">
    <name type="scientific">Actinokineospora globicatena</name>
    <dbReference type="NCBI Taxonomy" id="103729"/>
    <lineage>
        <taxon>Bacteria</taxon>
        <taxon>Bacillati</taxon>
        <taxon>Actinomycetota</taxon>
        <taxon>Actinomycetes</taxon>
        <taxon>Pseudonocardiales</taxon>
        <taxon>Pseudonocardiaceae</taxon>
        <taxon>Actinokineospora</taxon>
    </lineage>
</organism>
<dbReference type="Proteomes" id="UP001165042">
    <property type="component" value="Unassembled WGS sequence"/>
</dbReference>
<name>A0A9W6VDM4_9PSEU</name>
<proteinExistence type="predicted"/>
<sequence length="88" mass="9533">MTKAMQAALLPLVWLGSLLRLLLGPAVVVALGWWLLPTGSLWLVGLVAVVGCYVLVALVAWGTQARGQLRSLARGELRVSVRREREGE</sequence>
<accession>A0A9W6VDM4</accession>
<protein>
    <submittedName>
        <fullName evidence="2">Uncharacterized protein</fullName>
    </submittedName>
</protein>
<feature type="transmembrane region" description="Helical" evidence="1">
    <location>
        <begin position="40"/>
        <end position="61"/>
    </location>
</feature>
<dbReference type="EMBL" id="BSSD01000014">
    <property type="protein sequence ID" value="GLW95436.1"/>
    <property type="molecule type" value="Genomic_DNA"/>
</dbReference>
<gene>
    <name evidence="2" type="ORF">Aglo03_62520</name>
</gene>
<dbReference type="RefSeq" id="WP_285613238.1">
    <property type="nucleotide sequence ID" value="NZ_BSSD01000014.1"/>
</dbReference>
<reference evidence="2" key="1">
    <citation type="submission" date="2023-02" db="EMBL/GenBank/DDBJ databases">
        <title>Actinokineospora globicatena NBRC 15670.</title>
        <authorList>
            <person name="Ichikawa N."/>
            <person name="Sato H."/>
            <person name="Tonouchi N."/>
        </authorList>
    </citation>
    <scope>NUCLEOTIDE SEQUENCE</scope>
    <source>
        <strain evidence="2">NBRC 15670</strain>
    </source>
</reference>
<evidence type="ECO:0000313" key="2">
    <source>
        <dbReference type="EMBL" id="GLW95436.1"/>
    </source>
</evidence>
<keyword evidence="1" id="KW-1133">Transmembrane helix</keyword>
<keyword evidence="3" id="KW-1185">Reference proteome</keyword>
<dbReference type="AlphaFoldDB" id="A0A9W6VDM4"/>